<dbReference type="HOGENOM" id="CLU_1627700_0_0_1"/>
<reference evidence="2 3" key="1">
    <citation type="journal article" date="2007" name="Nat. Biotechnol.">
        <title>Genome sequence of the lignocellulose-bioconverting and xylose-fermenting yeast Pichia stipitis.</title>
        <authorList>
            <person name="Jeffries T.W."/>
            <person name="Grigoriev I.V."/>
            <person name="Grimwood J."/>
            <person name="Laplaza J.M."/>
            <person name="Aerts A."/>
            <person name="Salamov A."/>
            <person name="Schmutz J."/>
            <person name="Lindquist E."/>
            <person name="Dehal P."/>
            <person name="Shapiro H."/>
            <person name="Jin Y.S."/>
            <person name="Passoth V."/>
            <person name="Richardson P.M."/>
        </authorList>
    </citation>
    <scope>NUCLEOTIDE SEQUENCE [LARGE SCALE GENOMIC DNA]</scope>
    <source>
        <strain evidence="3">ATCC 58785 / CBS 6054 / NBRC 10063 / NRRL Y-11545</strain>
    </source>
</reference>
<evidence type="ECO:0000313" key="2">
    <source>
        <dbReference type="EMBL" id="ABN67643.2"/>
    </source>
</evidence>
<sequence>MFVLITLSLLFLRIVSTTETDHTVTIDFLRNTIDDPVTYPYYMTNTRANTTTKKYESGLPIRNYEIVMHEETGSYQISRDGTWGLYDIHLNRIAIVSEEFASILDTSLADQGIIIDQERSIENLKIQAPQELFSLEKPSAEEYRSIFLQYLDDLETSLQEDGF</sequence>
<evidence type="ECO:0000256" key="1">
    <source>
        <dbReference type="SAM" id="SignalP"/>
    </source>
</evidence>
<keyword evidence="3" id="KW-1185">Reference proteome</keyword>
<dbReference type="GeneID" id="4840274"/>
<feature type="signal peptide" evidence="1">
    <location>
        <begin position="1"/>
        <end position="17"/>
    </location>
</feature>
<evidence type="ECO:0000313" key="3">
    <source>
        <dbReference type="Proteomes" id="UP000002258"/>
    </source>
</evidence>
<proteinExistence type="predicted"/>
<dbReference type="RefSeq" id="XP_001385672.2">
    <property type="nucleotide sequence ID" value="XM_001385635.1"/>
</dbReference>
<dbReference type="InParanoid" id="A3LYI4"/>
<keyword evidence="1" id="KW-0732">Signal</keyword>
<dbReference type="Proteomes" id="UP000002258">
    <property type="component" value="Chromosome 6"/>
</dbReference>
<accession>A3LYI4</accession>
<name>A3LYI4_PICST</name>
<gene>
    <name evidence="2" type="ORF">PICST_68219</name>
</gene>
<dbReference type="EMBL" id="CP000500">
    <property type="protein sequence ID" value="ABN67643.2"/>
    <property type="molecule type" value="Genomic_DNA"/>
</dbReference>
<feature type="chain" id="PRO_5002655876" evidence="1">
    <location>
        <begin position="18"/>
        <end position="163"/>
    </location>
</feature>
<organism evidence="2 3">
    <name type="scientific">Scheffersomyces stipitis (strain ATCC 58785 / CBS 6054 / NBRC 10063 / NRRL Y-11545)</name>
    <name type="common">Yeast</name>
    <name type="synonym">Pichia stipitis</name>
    <dbReference type="NCBI Taxonomy" id="322104"/>
    <lineage>
        <taxon>Eukaryota</taxon>
        <taxon>Fungi</taxon>
        <taxon>Dikarya</taxon>
        <taxon>Ascomycota</taxon>
        <taxon>Saccharomycotina</taxon>
        <taxon>Pichiomycetes</taxon>
        <taxon>Debaryomycetaceae</taxon>
        <taxon>Scheffersomyces</taxon>
    </lineage>
</organism>
<dbReference type="AlphaFoldDB" id="A3LYI4"/>
<protein>
    <submittedName>
        <fullName evidence="2">Uncharacterized protein</fullName>
    </submittedName>
</protein>
<dbReference type="KEGG" id="pic:PICST_68219"/>